<dbReference type="KEGG" id="fcz:IMF26_01420"/>
<dbReference type="AlphaFoldDB" id="A0AAT9LEW7"/>
<dbReference type="InterPro" id="IPR003646">
    <property type="entry name" value="SH3-like_bac-type"/>
</dbReference>
<proteinExistence type="predicted"/>
<evidence type="ECO:0000259" key="1">
    <source>
        <dbReference type="PROSITE" id="PS51781"/>
    </source>
</evidence>
<dbReference type="PROSITE" id="PS51781">
    <property type="entry name" value="SH3B"/>
    <property type="match status" value="1"/>
</dbReference>
<dbReference type="Gene3D" id="2.30.30.40">
    <property type="entry name" value="SH3 Domains"/>
    <property type="match status" value="1"/>
</dbReference>
<dbReference type="InterPro" id="IPR024300">
    <property type="entry name" value="SipL_SPOCS_dom"/>
</dbReference>
<sequence length="530" mass="57843">MSLDTLEVKREELRLEEVVGEGTSQIVISEPVTVPEPKPPVASVIDFVARSTINKITVLPGKVVVDGVLDFAIIYEASVPYQTVHVFHAEIPFSTFVEIPGVEPGMVATPTVTVEHAVFEVRPDGRSIVVRAVVMLTVRVSRTAIIEVVTDVSGIPGLQVTKEMIKAETVLGESTTQAVIRETLQVPEVKPDVVSILDHVATIQITSTTILPNKVIVNGTISLRVIYEARTPYQTVHVAHFTIPFERFVEVPGVQPGMTVLAAGQIEFISLDVAQNGRAITARIIIEVTVKVIRVQTVQIVTNVTGVAGLEIVKELIRVQEVLGENRAQGIVREIVDIPEEKPLAREVLDSSSTPEVRRVIVAPGKIIVDGVISQRIIYEPLMDPTQTVHTLHFTVSFSEFVVLPEARPGMTARVSVQVEHTNFEVPPAGEPIMVTKVIMLTARVFKTRQLHAVVKVTRGKPVCTGTVTANLVNVRQGPGMTFAVIAQVNAGTQVTVLEVQPDWLKVRLPSGQEGWIFAQFVKHDCMPRG</sequence>
<evidence type="ECO:0000313" key="2">
    <source>
        <dbReference type="EMBL" id="QUL98767.1"/>
    </source>
</evidence>
<dbReference type="Pfam" id="PF08239">
    <property type="entry name" value="SH3_3"/>
    <property type="match status" value="1"/>
</dbReference>
<feature type="domain" description="SH3b" evidence="1">
    <location>
        <begin position="463"/>
        <end position="526"/>
    </location>
</feature>
<name>A0AAT9LEW7_9FIRM</name>
<reference evidence="2" key="2">
    <citation type="journal article" date="2023" name="Biology">
        <title>Prokaryotic Life Associated with Coal-Fire Gas Vents Revealed by Metagenomics.</title>
        <authorList>
            <person name="Kadnikov V.V."/>
            <person name="Mardanov A.V."/>
            <person name="Beletsky A.V."/>
            <person name="Karnachuk O.V."/>
            <person name="Ravin N.V."/>
        </authorList>
    </citation>
    <scope>NUCLEOTIDE SEQUENCE</scope>
    <source>
        <strain evidence="2">Bu02</strain>
    </source>
</reference>
<dbReference type="SMART" id="SM00287">
    <property type="entry name" value="SH3b"/>
    <property type="match status" value="1"/>
</dbReference>
<dbReference type="Pfam" id="PF12673">
    <property type="entry name" value="SipL"/>
    <property type="match status" value="3"/>
</dbReference>
<protein>
    <submittedName>
        <fullName evidence="2">DUF3794 domain-containing protein</fullName>
    </submittedName>
</protein>
<reference evidence="2" key="1">
    <citation type="submission" date="2020-10" db="EMBL/GenBank/DDBJ databases">
        <authorList>
            <person name="Kadnikov V."/>
            <person name="Beletsky A.V."/>
            <person name="Mardanov A.V."/>
            <person name="Karnachuk O.V."/>
            <person name="Ravin N.V."/>
        </authorList>
    </citation>
    <scope>NUCLEOTIDE SEQUENCE</scope>
    <source>
        <strain evidence="2">Bu02</strain>
    </source>
</reference>
<dbReference type="EMBL" id="CP062796">
    <property type="protein sequence ID" value="QUL98767.1"/>
    <property type="molecule type" value="Genomic_DNA"/>
</dbReference>
<accession>A0AAT9LEW7</accession>
<organism evidence="2">
    <name type="scientific">Candidatus Fermentithermobacillus carboniphilus</name>
    <dbReference type="NCBI Taxonomy" id="3085328"/>
    <lineage>
        <taxon>Bacteria</taxon>
        <taxon>Bacillati</taxon>
        <taxon>Bacillota</taxon>
        <taxon>Candidatus Fermentithermobacillia</taxon>
        <taxon>Candidatus Fermentithermobacillales</taxon>
        <taxon>Candidatus Fermentithermobacillaceae</taxon>
        <taxon>Candidatus Fermentithermobacillus</taxon>
    </lineage>
</organism>
<gene>
    <name evidence="2" type="ORF">IMF26_01420</name>
</gene>